<dbReference type="EMBL" id="CAJNYU010003745">
    <property type="protein sequence ID" value="CAF3698621.1"/>
    <property type="molecule type" value="Genomic_DNA"/>
</dbReference>
<evidence type="ECO:0000313" key="4">
    <source>
        <dbReference type="EMBL" id="CAF3698621.1"/>
    </source>
</evidence>
<dbReference type="EMBL" id="CAJOBO010001179">
    <property type="protein sequence ID" value="CAF4348113.1"/>
    <property type="molecule type" value="Genomic_DNA"/>
</dbReference>
<dbReference type="Proteomes" id="UP000663833">
    <property type="component" value="Unassembled WGS sequence"/>
</dbReference>
<keyword evidence="11" id="KW-1185">Reference proteome</keyword>
<evidence type="ECO:0000313" key="3">
    <source>
        <dbReference type="EMBL" id="CAF3579149.1"/>
    </source>
</evidence>
<dbReference type="EMBL" id="CAJNXB010005908">
    <property type="protein sequence ID" value="CAF3455415.1"/>
    <property type="molecule type" value="Genomic_DNA"/>
</dbReference>
<gene>
    <name evidence="4" type="ORF">FME351_LOCUS27558</name>
    <name evidence="2" type="ORF">GRG538_LOCUS15418</name>
    <name evidence="5" type="ORF">HFQ381_LOCUS16555</name>
    <name evidence="3" type="ORF">LUA448_LOCUS29353</name>
    <name evidence="9" type="ORF">QYT958_LOCUS18071</name>
    <name evidence="1" type="ORF">TIS948_LOCUS32246</name>
    <name evidence="7" type="ORF">TOA249_LOCUS658</name>
    <name evidence="8" type="ORF">TSG867_LOCUS21384</name>
    <name evidence="6" type="ORF">UJA718_LOCUS16714</name>
</gene>
<dbReference type="AlphaFoldDB" id="A0A820TJ04"/>
<organism evidence="7 10">
    <name type="scientific">Rotaria socialis</name>
    <dbReference type="NCBI Taxonomy" id="392032"/>
    <lineage>
        <taxon>Eukaryota</taxon>
        <taxon>Metazoa</taxon>
        <taxon>Spiralia</taxon>
        <taxon>Gnathifera</taxon>
        <taxon>Rotifera</taxon>
        <taxon>Eurotatoria</taxon>
        <taxon>Bdelloidea</taxon>
        <taxon>Philodinida</taxon>
        <taxon>Philodinidae</taxon>
        <taxon>Rotaria</taxon>
    </lineage>
</organism>
<dbReference type="Proteomes" id="UP000663848">
    <property type="component" value="Unassembled WGS sequence"/>
</dbReference>
<dbReference type="EMBL" id="CAJOBP010002621">
    <property type="protein sequence ID" value="CAF4365235.1"/>
    <property type="molecule type" value="Genomic_DNA"/>
</dbReference>
<dbReference type="EMBL" id="CAJNYD010004209">
    <property type="protein sequence ID" value="CAF3579149.1"/>
    <property type="molecule type" value="Genomic_DNA"/>
</dbReference>
<evidence type="ECO:0000313" key="1">
    <source>
        <dbReference type="EMBL" id="CAF3455415.1"/>
    </source>
</evidence>
<protein>
    <submittedName>
        <fullName evidence="7">Uncharacterized protein</fullName>
    </submittedName>
</protein>
<dbReference type="Proteomes" id="UP000663851">
    <property type="component" value="Unassembled WGS sequence"/>
</dbReference>
<evidence type="ECO:0000313" key="2">
    <source>
        <dbReference type="EMBL" id="CAF3467719.1"/>
    </source>
</evidence>
<dbReference type="OrthoDB" id="9979734at2759"/>
<dbReference type="Proteomes" id="UP000663825">
    <property type="component" value="Unassembled WGS sequence"/>
</dbReference>
<reference evidence="7" key="1">
    <citation type="submission" date="2021-02" db="EMBL/GenBank/DDBJ databases">
        <authorList>
            <person name="Nowell W R."/>
        </authorList>
    </citation>
    <scope>NUCLEOTIDE SEQUENCE</scope>
</reference>
<evidence type="ECO:0000313" key="6">
    <source>
        <dbReference type="EMBL" id="CAF4365235.1"/>
    </source>
</evidence>
<dbReference type="Proteomes" id="UP000663838">
    <property type="component" value="Unassembled WGS sequence"/>
</dbReference>
<evidence type="ECO:0000313" key="8">
    <source>
        <dbReference type="EMBL" id="CAF4504809.1"/>
    </source>
</evidence>
<dbReference type="EMBL" id="CAJOBQ010001650">
    <property type="protein sequence ID" value="CAF4504809.1"/>
    <property type="molecule type" value="Genomic_DNA"/>
</dbReference>
<evidence type="ECO:0000313" key="10">
    <source>
        <dbReference type="Proteomes" id="UP000663838"/>
    </source>
</evidence>
<dbReference type="Proteomes" id="UP000663873">
    <property type="component" value="Unassembled WGS sequence"/>
</dbReference>
<proteinExistence type="predicted"/>
<dbReference type="EMBL" id="CAJOBR010002815">
    <property type="protein sequence ID" value="CAF4706055.1"/>
    <property type="molecule type" value="Genomic_DNA"/>
</dbReference>
<sequence>MGSHTSKTMIYSCRSSCGGFSDRLRGIVSVFILARLLNRRFMIDMNYPCPVTQALLPSLVDWIYVPHKQSTNHSRLTIKEVPAWPIKTEISMAHIITYHDFLTIWSTYEEIWISTNGDFVASAFRNPFASNASRILLGRFPLVEATMETLFPLVFDFLFKPTASVQNRVEQILIESHRRHLICLHIRMGKNPSNPSDRAFPVRVHTAEDMLKFVDTYSANNNSKPLVFVTSDSSEAVGTVLRHFPKSSMTVVGPILHVDKANGQASVISNGFMKVITDFYLLGECQTSILSRSGFSVLANRRRKIPNENLYFYDENSRTIRKG</sequence>
<dbReference type="Proteomes" id="UP000663862">
    <property type="component" value="Unassembled WGS sequence"/>
</dbReference>
<dbReference type="EMBL" id="CAJNYT010002422">
    <property type="protein sequence ID" value="CAF3467719.1"/>
    <property type="molecule type" value="Genomic_DNA"/>
</dbReference>
<dbReference type="Proteomes" id="UP000663872">
    <property type="component" value="Unassembled WGS sequence"/>
</dbReference>
<dbReference type="EMBL" id="CAJOBS010000015">
    <property type="protein sequence ID" value="CAF4467652.1"/>
    <property type="molecule type" value="Genomic_DNA"/>
</dbReference>
<dbReference type="Gene3D" id="3.40.50.11350">
    <property type="match status" value="1"/>
</dbReference>
<evidence type="ECO:0000313" key="11">
    <source>
        <dbReference type="Proteomes" id="UP000663873"/>
    </source>
</evidence>
<dbReference type="Proteomes" id="UP000663869">
    <property type="component" value="Unassembled WGS sequence"/>
</dbReference>
<evidence type="ECO:0000313" key="7">
    <source>
        <dbReference type="EMBL" id="CAF4467652.1"/>
    </source>
</evidence>
<evidence type="ECO:0000313" key="9">
    <source>
        <dbReference type="EMBL" id="CAF4706055.1"/>
    </source>
</evidence>
<name>A0A820TJ04_9BILA</name>
<evidence type="ECO:0000313" key="5">
    <source>
        <dbReference type="EMBL" id="CAF4348113.1"/>
    </source>
</evidence>
<comment type="caution">
    <text evidence="7">The sequence shown here is derived from an EMBL/GenBank/DDBJ whole genome shotgun (WGS) entry which is preliminary data.</text>
</comment>
<accession>A0A820TJ04</accession>